<keyword evidence="2" id="KW-1133">Transmembrane helix</keyword>
<evidence type="ECO:0008006" key="5">
    <source>
        <dbReference type="Google" id="ProtNLM"/>
    </source>
</evidence>
<feature type="transmembrane region" description="Helical" evidence="2">
    <location>
        <begin position="222"/>
        <end position="244"/>
    </location>
</feature>
<evidence type="ECO:0000256" key="1">
    <source>
        <dbReference type="SAM" id="MobiDB-lite"/>
    </source>
</evidence>
<keyword evidence="2" id="KW-0472">Membrane</keyword>
<protein>
    <recommendedName>
        <fullName evidence="5">CUB domain-containing protein</fullName>
    </recommendedName>
</protein>
<dbReference type="SUPFAM" id="SSF49854">
    <property type="entry name" value="Spermadhesin, CUB domain"/>
    <property type="match status" value="1"/>
</dbReference>
<dbReference type="Proteomes" id="UP000828390">
    <property type="component" value="Unassembled WGS sequence"/>
</dbReference>
<dbReference type="EMBL" id="JAIWYP010000003">
    <property type="protein sequence ID" value="KAH3845084.1"/>
    <property type="molecule type" value="Genomic_DNA"/>
</dbReference>
<dbReference type="AlphaFoldDB" id="A0A9D4QVI6"/>
<feature type="compositionally biased region" description="Basic and acidic residues" evidence="1">
    <location>
        <begin position="312"/>
        <end position="329"/>
    </location>
</feature>
<gene>
    <name evidence="3" type="ORF">DPMN_087354</name>
</gene>
<evidence type="ECO:0000256" key="2">
    <source>
        <dbReference type="SAM" id="Phobius"/>
    </source>
</evidence>
<feature type="compositionally biased region" description="Polar residues" evidence="1">
    <location>
        <begin position="282"/>
        <end position="292"/>
    </location>
</feature>
<sequence length="347" mass="38025">MEVYEKLGCSCTKFKLKKALHFVFVLHLGTCLVSSNPIFVNPCNIQTRLGQASGNYSGKLYFSRGPNLLQQPTDCPMTIVTDPDNVIAYRFEYLNLNKHCEDEVIGTCDCNNSLTVSSAKNGDAAYKQYCSGEKIDTIHYSESIGSTLVFNVKMLPDASVSLQIRMFTLRYLQNKTCANDELLCSKACVQRSLACGPDRHEYCNSPNEVCSSVKISSHNSGLIGGVVGGLIAFLVIAVILTLCLRGENSILRKTCFKQQIQSNSSRANAIFTVHGATQAVSTSGAGNDNQAYTEYDDPLGRVTFQPPPEYSSLEHIDRAGRGNEPKDGGDLPPSYEDAVQNRDQNKL</sequence>
<name>A0A9D4QVI6_DREPO</name>
<comment type="caution">
    <text evidence="3">The sequence shown here is derived from an EMBL/GenBank/DDBJ whole genome shotgun (WGS) entry which is preliminary data.</text>
</comment>
<dbReference type="InterPro" id="IPR035914">
    <property type="entry name" value="Sperma_CUB_dom_sf"/>
</dbReference>
<feature type="region of interest" description="Disordered" evidence="1">
    <location>
        <begin position="282"/>
        <end position="347"/>
    </location>
</feature>
<keyword evidence="4" id="KW-1185">Reference proteome</keyword>
<proteinExistence type="predicted"/>
<reference evidence="3" key="2">
    <citation type="submission" date="2020-11" db="EMBL/GenBank/DDBJ databases">
        <authorList>
            <person name="McCartney M.A."/>
            <person name="Auch B."/>
            <person name="Kono T."/>
            <person name="Mallez S."/>
            <person name="Becker A."/>
            <person name="Gohl D.M."/>
            <person name="Silverstein K.A.T."/>
            <person name="Koren S."/>
            <person name="Bechman K.B."/>
            <person name="Herman A."/>
            <person name="Abrahante J.E."/>
            <person name="Garbe J."/>
        </authorList>
    </citation>
    <scope>NUCLEOTIDE SEQUENCE</scope>
    <source>
        <strain evidence="3">Duluth1</strain>
        <tissue evidence="3">Whole animal</tissue>
    </source>
</reference>
<accession>A0A9D4QVI6</accession>
<reference evidence="3" key="1">
    <citation type="journal article" date="2019" name="bioRxiv">
        <title>The Genome of the Zebra Mussel, Dreissena polymorpha: A Resource for Invasive Species Research.</title>
        <authorList>
            <person name="McCartney M.A."/>
            <person name="Auch B."/>
            <person name="Kono T."/>
            <person name="Mallez S."/>
            <person name="Zhang Y."/>
            <person name="Obille A."/>
            <person name="Becker A."/>
            <person name="Abrahante J.E."/>
            <person name="Garbe J."/>
            <person name="Badalamenti J.P."/>
            <person name="Herman A."/>
            <person name="Mangelson H."/>
            <person name="Liachko I."/>
            <person name="Sullivan S."/>
            <person name="Sone E.D."/>
            <person name="Koren S."/>
            <person name="Silverstein K.A.T."/>
            <person name="Beckman K.B."/>
            <person name="Gohl D.M."/>
        </authorList>
    </citation>
    <scope>NUCLEOTIDE SEQUENCE</scope>
    <source>
        <strain evidence="3">Duluth1</strain>
        <tissue evidence="3">Whole animal</tissue>
    </source>
</reference>
<evidence type="ECO:0000313" key="4">
    <source>
        <dbReference type="Proteomes" id="UP000828390"/>
    </source>
</evidence>
<dbReference type="OrthoDB" id="10598500at2759"/>
<organism evidence="3 4">
    <name type="scientific">Dreissena polymorpha</name>
    <name type="common">Zebra mussel</name>
    <name type="synonym">Mytilus polymorpha</name>
    <dbReference type="NCBI Taxonomy" id="45954"/>
    <lineage>
        <taxon>Eukaryota</taxon>
        <taxon>Metazoa</taxon>
        <taxon>Spiralia</taxon>
        <taxon>Lophotrochozoa</taxon>
        <taxon>Mollusca</taxon>
        <taxon>Bivalvia</taxon>
        <taxon>Autobranchia</taxon>
        <taxon>Heteroconchia</taxon>
        <taxon>Euheterodonta</taxon>
        <taxon>Imparidentia</taxon>
        <taxon>Neoheterodontei</taxon>
        <taxon>Myida</taxon>
        <taxon>Dreissenoidea</taxon>
        <taxon>Dreissenidae</taxon>
        <taxon>Dreissena</taxon>
    </lineage>
</organism>
<keyword evidence="2" id="KW-0812">Transmembrane</keyword>
<evidence type="ECO:0000313" key="3">
    <source>
        <dbReference type="EMBL" id="KAH3845084.1"/>
    </source>
</evidence>